<dbReference type="OrthoDB" id="205099at2759"/>
<sequence>MICSVLLVQVAHRDVSLSHLDTLKASLNAGIKPVVVVVVRGQSRSRVVPGADGSEGTHAGVKAASDDEGALKQGAQLVVGASQPGFMTCQRLGDAIGGESRLGETGLVEGDGKMAMDDRFGLLHGSSLGWGAVVVVEAASVVVMTA</sequence>
<evidence type="ECO:0000313" key="1">
    <source>
        <dbReference type="EMBL" id="RCI11485.1"/>
    </source>
</evidence>
<name>A0A367LAP3_9HYPO</name>
<dbReference type="AlphaFoldDB" id="A0A367LAP3"/>
<dbReference type="EMBL" id="LKCN02000010">
    <property type="protein sequence ID" value="RCI11485.1"/>
    <property type="molecule type" value="Genomic_DNA"/>
</dbReference>
<protein>
    <submittedName>
        <fullName evidence="1">Uncharacterized protein</fullName>
    </submittedName>
</protein>
<keyword evidence="2" id="KW-1185">Reference proteome</keyword>
<evidence type="ECO:0000313" key="2">
    <source>
        <dbReference type="Proteomes" id="UP000253664"/>
    </source>
</evidence>
<organism evidence="1 2">
    <name type="scientific">Ophiocordyceps polyrhachis-furcata BCC 54312</name>
    <dbReference type="NCBI Taxonomy" id="1330021"/>
    <lineage>
        <taxon>Eukaryota</taxon>
        <taxon>Fungi</taxon>
        <taxon>Dikarya</taxon>
        <taxon>Ascomycota</taxon>
        <taxon>Pezizomycotina</taxon>
        <taxon>Sordariomycetes</taxon>
        <taxon>Hypocreomycetidae</taxon>
        <taxon>Hypocreales</taxon>
        <taxon>Ophiocordycipitaceae</taxon>
        <taxon>Ophiocordyceps</taxon>
    </lineage>
</organism>
<accession>A0A367LAP3</accession>
<gene>
    <name evidence="1" type="ORF">L249_7293</name>
</gene>
<reference evidence="1 2" key="1">
    <citation type="journal article" date="2015" name="BMC Genomics">
        <title>Insights from the genome of Ophiocordyceps polyrhachis-furcata to pathogenicity and host specificity in insect fungi.</title>
        <authorList>
            <person name="Wichadakul D."/>
            <person name="Kobmoo N."/>
            <person name="Ingsriswang S."/>
            <person name="Tangphatsornruang S."/>
            <person name="Chantasingh D."/>
            <person name="Luangsa-ard J.J."/>
            <person name="Eurwilaichitr L."/>
        </authorList>
    </citation>
    <scope>NUCLEOTIDE SEQUENCE [LARGE SCALE GENOMIC DNA]</scope>
    <source>
        <strain evidence="1 2">BCC 54312</strain>
    </source>
</reference>
<proteinExistence type="predicted"/>
<dbReference type="Proteomes" id="UP000253664">
    <property type="component" value="Unassembled WGS sequence"/>
</dbReference>
<comment type="caution">
    <text evidence="1">The sequence shown here is derived from an EMBL/GenBank/DDBJ whole genome shotgun (WGS) entry which is preliminary data.</text>
</comment>